<evidence type="ECO:0000256" key="5">
    <source>
        <dbReference type="ARBA" id="ARBA00038344"/>
    </source>
</evidence>
<evidence type="ECO:0000256" key="1">
    <source>
        <dbReference type="ARBA" id="ARBA00004906"/>
    </source>
</evidence>
<feature type="region of interest" description="Disordered" evidence="7">
    <location>
        <begin position="704"/>
        <end position="774"/>
    </location>
</feature>
<dbReference type="VEuPathDB" id="FungiDB:BTJ68_11893"/>
<feature type="compositionally biased region" description="Low complexity" evidence="7">
    <location>
        <begin position="27"/>
        <end position="36"/>
    </location>
</feature>
<feature type="region of interest" description="Disordered" evidence="7">
    <location>
        <begin position="1"/>
        <end position="173"/>
    </location>
</feature>
<dbReference type="PANTHER" id="PTHR22852">
    <property type="entry name" value="LETHAL 2 DENTICLELESS PROTEIN RETINOIC ACID-REGULATED NUCLEAR MATRIX-ASSOCIATED PROTEIN"/>
    <property type="match status" value="1"/>
</dbReference>
<organism evidence="8 9">
    <name type="scientific">Hortaea werneckii</name>
    <name type="common">Black yeast</name>
    <name type="synonym">Cladosporium werneckii</name>
    <dbReference type="NCBI Taxonomy" id="91943"/>
    <lineage>
        <taxon>Eukaryota</taxon>
        <taxon>Fungi</taxon>
        <taxon>Dikarya</taxon>
        <taxon>Ascomycota</taxon>
        <taxon>Pezizomycotina</taxon>
        <taxon>Dothideomycetes</taxon>
        <taxon>Dothideomycetidae</taxon>
        <taxon>Mycosphaerellales</taxon>
        <taxon>Teratosphaeriaceae</taxon>
        <taxon>Hortaea</taxon>
    </lineage>
</organism>
<gene>
    <name evidence="8" type="ORF">D0860_03605</name>
</gene>
<keyword evidence="4" id="KW-0833">Ubl conjugation pathway</keyword>
<name>A0A3M7HCL3_HORWE</name>
<feature type="compositionally biased region" description="Polar residues" evidence="7">
    <location>
        <begin position="1"/>
        <end position="12"/>
    </location>
</feature>
<comment type="pathway">
    <text evidence="1">Protein modification; protein ubiquitination.</text>
</comment>
<sequence>MTDELPSSSQDSYYEAHRIPYSSQENLPPSSSQTLPSSPPPRTSSSPRRSRSKPKALPTVTPKRFRKFFTPRSALGGKDGTAKRQSKAGRQLRDITQSGTNLRPKNATSLDDLSGHLLADGARPAKRRKTSIDISSSPPLSSPLKHVQPAATHLSHCDDHPSSPILPPLDEDEHHHDIDEDLVDRLEDLKPFPTPVRRLRPAGPARRILERSFGGSDALSRAHCRGVDHGADWRFETANFVSTPSDIHSFRGQTGVPFCTTSCNTNSLIAIGDEEGTVRLIDSSSTSDEFDKSHVKWRVHHNAIMDLAFSSDDYRLATGSGDQTARIVDMATQQTLCILSSHTSSVKQIRFNPSDPSSSLLTTSSRDGTVQVWDLRCSERGSVMDLRAGQRRGLNADGRLDEPSVRFSRDTVRVGPAHRNARASTTSSPAVLNSEDMPVSITAIEHLPHGREHLLLTASELSASIKVWDLRTTASSSRSGRDPVPFSSTAVPDVHKKTRNFGISSLALSGDGSRIYTLCKDATVYAYSSNHLALGSAPEMNLPLRGARRGPVREPKQGLGPLYGFRHPALRTGTFYLKAAVRPAKNDQTEMLAVGNTDGAPVLFPTDERHFARRAQRHPDDEDEGDDEAALPSFSNIAKSRAAAKAKASNLPIHQNGTALVRGHKANKEVTGLSWTYDGDLISISDDFTARCWREDGEKARWLRGCGEGGGLRPIRKPKPPPAINNSRAAQAHTQSAAHNTARSGTAADGNTTDDGIHNAAAHDGEAGDNDHSSVYDARSSWCPHYDFLTYSVPDPLLLRKALHVLRGVQDGGDPAQEEQDDVDEEVRAAAGSQEHDEGWDEDGDYA</sequence>
<feature type="region of interest" description="Disordered" evidence="7">
    <location>
        <begin position="472"/>
        <end position="491"/>
    </location>
</feature>
<feature type="compositionally biased region" description="Polar residues" evidence="7">
    <location>
        <begin position="422"/>
        <end position="431"/>
    </location>
</feature>
<dbReference type="EMBL" id="QWIS01000058">
    <property type="protein sequence ID" value="RMZ10948.1"/>
    <property type="molecule type" value="Genomic_DNA"/>
</dbReference>
<dbReference type="SUPFAM" id="SSF50978">
    <property type="entry name" value="WD40 repeat-like"/>
    <property type="match status" value="1"/>
</dbReference>
<evidence type="ECO:0000313" key="9">
    <source>
        <dbReference type="Proteomes" id="UP000280598"/>
    </source>
</evidence>
<protein>
    <submittedName>
        <fullName evidence="8">Uncharacterized protein</fullName>
    </submittedName>
</protein>
<dbReference type="PROSITE" id="PS50294">
    <property type="entry name" value="WD_REPEATS_REGION"/>
    <property type="match status" value="1"/>
</dbReference>
<reference evidence="8 9" key="1">
    <citation type="journal article" date="2018" name="BMC Genomics">
        <title>Genomic evidence for intraspecific hybridization in a clonal and extremely halotolerant yeast.</title>
        <authorList>
            <person name="Gostincar C."/>
            <person name="Stajich J.E."/>
            <person name="Zupancic J."/>
            <person name="Zalar P."/>
            <person name="Gunde-Cimerman N."/>
        </authorList>
    </citation>
    <scope>NUCLEOTIDE SEQUENCE [LARGE SCALE GENOMIC DNA]</scope>
    <source>
        <strain evidence="8 9">EXF-562</strain>
    </source>
</reference>
<dbReference type="InterPro" id="IPR036322">
    <property type="entry name" value="WD40_repeat_dom_sf"/>
</dbReference>
<evidence type="ECO:0000256" key="6">
    <source>
        <dbReference type="PROSITE-ProRule" id="PRU00221"/>
    </source>
</evidence>
<evidence type="ECO:0000256" key="2">
    <source>
        <dbReference type="ARBA" id="ARBA00022574"/>
    </source>
</evidence>
<dbReference type="Gene3D" id="2.130.10.10">
    <property type="entry name" value="YVTN repeat-like/Quinoprotein amine dehydrogenase"/>
    <property type="match status" value="2"/>
</dbReference>
<evidence type="ECO:0000313" key="8">
    <source>
        <dbReference type="EMBL" id="RMZ10948.1"/>
    </source>
</evidence>
<proteinExistence type="inferred from homology"/>
<dbReference type="InterPro" id="IPR015943">
    <property type="entry name" value="WD40/YVTN_repeat-like_dom_sf"/>
</dbReference>
<dbReference type="InterPro" id="IPR051865">
    <property type="entry name" value="WD-repeat_CDT2_adapter"/>
</dbReference>
<comment type="caution">
    <text evidence="8">The sequence shown here is derived from an EMBL/GenBank/DDBJ whole genome shotgun (WGS) entry which is preliminary data.</text>
</comment>
<keyword evidence="2 6" id="KW-0853">WD repeat</keyword>
<feature type="repeat" description="WD" evidence="6">
    <location>
        <begin position="339"/>
        <end position="376"/>
    </location>
</feature>
<dbReference type="GO" id="GO:0030674">
    <property type="term" value="F:protein-macromolecule adaptor activity"/>
    <property type="evidence" value="ECO:0007669"/>
    <property type="project" value="TreeGrafter"/>
</dbReference>
<feature type="compositionally biased region" description="Acidic residues" evidence="7">
    <location>
        <begin position="816"/>
        <end position="825"/>
    </location>
</feature>
<feature type="compositionally biased region" description="Acidic residues" evidence="7">
    <location>
        <begin position="838"/>
        <end position="847"/>
    </location>
</feature>
<dbReference type="GO" id="GO:0043161">
    <property type="term" value="P:proteasome-mediated ubiquitin-dependent protein catabolic process"/>
    <property type="evidence" value="ECO:0007669"/>
    <property type="project" value="TreeGrafter"/>
</dbReference>
<feature type="repeat" description="WD" evidence="6">
    <location>
        <begin position="297"/>
        <end position="338"/>
    </location>
</feature>
<feature type="region of interest" description="Disordered" evidence="7">
    <location>
        <begin position="411"/>
        <end position="432"/>
    </location>
</feature>
<dbReference type="PROSITE" id="PS50082">
    <property type="entry name" value="WD_REPEATS_2"/>
    <property type="match status" value="2"/>
</dbReference>
<evidence type="ECO:0000256" key="7">
    <source>
        <dbReference type="SAM" id="MobiDB-lite"/>
    </source>
</evidence>
<dbReference type="AlphaFoldDB" id="A0A3M7HCL3"/>
<feature type="compositionally biased region" description="Polar residues" evidence="7">
    <location>
        <begin position="94"/>
        <end position="111"/>
    </location>
</feature>
<evidence type="ECO:0000256" key="4">
    <source>
        <dbReference type="ARBA" id="ARBA00022786"/>
    </source>
</evidence>
<dbReference type="Proteomes" id="UP000280598">
    <property type="component" value="Unassembled WGS sequence"/>
</dbReference>
<dbReference type="InterPro" id="IPR001680">
    <property type="entry name" value="WD40_rpt"/>
</dbReference>
<evidence type="ECO:0000256" key="3">
    <source>
        <dbReference type="ARBA" id="ARBA00022737"/>
    </source>
</evidence>
<feature type="compositionally biased region" description="Low complexity" evidence="7">
    <location>
        <begin position="135"/>
        <end position="144"/>
    </location>
</feature>
<dbReference type="PROSITE" id="PS00678">
    <property type="entry name" value="WD_REPEATS_1"/>
    <property type="match status" value="1"/>
</dbReference>
<feature type="region of interest" description="Disordered" evidence="7">
    <location>
        <begin position="810"/>
        <end position="847"/>
    </location>
</feature>
<keyword evidence="3" id="KW-0677">Repeat</keyword>
<accession>A0A3M7HCL3</accession>
<feature type="compositionally biased region" description="Polar residues" evidence="7">
    <location>
        <begin position="727"/>
        <end position="754"/>
    </location>
</feature>
<dbReference type="GO" id="GO:0005634">
    <property type="term" value="C:nucleus"/>
    <property type="evidence" value="ECO:0007669"/>
    <property type="project" value="TreeGrafter"/>
</dbReference>
<feature type="compositionally biased region" description="Basic and acidic residues" evidence="7">
    <location>
        <begin position="755"/>
        <end position="774"/>
    </location>
</feature>
<dbReference type="SMART" id="SM00320">
    <property type="entry name" value="WD40"/>
    <property type="match status" value="6"/>
</dbReference>
<dbReference type="PANTHER" id="PTHR22852:SF0">
    <property type="entry name" value="DENTICLELESS PROTEIN HOMOLOG"/>
    <property type="match status" value="1"/>
</dbReference>
<comment type="similarity">
    <text evidence="5">Belongs to the WD repeat cdt2 family.</text>
</comment>
<dbReference type="InterPro" id="IPR019775">
    <property type="entry name" value="WD40_repeat_CS"/>
</dbReference>
<dbReference type="Pfam" id="PF00400">
    <property type="entry name" value="WD40"/>
    <property type="match status" value="3"/>
</dbReference>